<keyword evidence="3" id="KW-1003">Cell membrane</keyword>
<proteinExistence type="inferred from homology"/>
<dbReference type="InterPro" id="IPR035906">
    <property type="entry name" value="MetI-like_sf"/>
</dbReference>
<keyword evidence="10" id="KW-1185">Reference proteome</keyword>
<sequence>MSDFFQWLAGLSPLLQIPVILLSFAVVIGLVLAFVEVSTNRGRGFAILRLLASVLVPVVILLLLGLYASVMWVAAVAAVLGLAVYFYDRRSRSGAGTFLQLTGFLAPAMILLAIGLIYPTIRTAISAFMTNDGSGFAGLANFAWVFTSPDGLTALLNTLVWVLVAPVVSTIIGLAYAAFIDKSRGEKFFKLLVFMPMAISFVGASIIFKFFYDVRQGEQIGVLNAIITAFGAKPVDWLGLEPWNTLFLVIILIWTQAGFAMVILSAAIKAVPAEQLEAAALDGTTPWQSFMNVTLPGIRSSVIVVLTTISIASLKVYDIVSSMTGGRSETTVLAYEMVRQFQLGSRTGYSSALAVVLFVLVLPIIIYNVRQQKKQGGTR</sequence>
<dbReference type="Proteomes" id="UP000606115">
    <property type="component" value="Unassembled WGS sequence"/>
</dbReference>
<evidence type="ECO:0000259" key="8">
    <source>
        <dbReference type="PROSITE" id="PS50928"/>
    </source>
</evidence>
<dbReference type="PROSITE" id="PS50928">
    <property type="entry name" value="ABC_TM1"/>
    <property type="match status" value="1"/>
</dbReference>
<evidence type="ECO:0000313" key="10">
    <source>
        <dbReference type="Proteomes" id="UP000606115"/>
    </source>
</evidence>
<evidence type="ECO:0000256" key="4">
    <source>
        <dbReference type="ARBA" id="ARBA00022692"/>
    </source>
</evidence>
<evidence type="ECO:0000256" key="2">
    <source>
        <dbReference type="ARBA" id="ARBA00022448"/>
    </source>
</evidence>
<name>A0ABQ2DG11_9MICC</name>
<dbReference type="PANTHER" id="PTHR30193:SF18">
    <property type="entry name" value="OSMOPROTECTIVE COMPOUNDS UPTAKE PERMEASE PROTEIN GGTC"/>
    <property type="match status" value="1"/>
</dbReference>
<feature type="transmembrane region" description="Helical" evidence="7">
    <location>
        <begin position="246"/>
        <end position="268"/>
    </location>
</feature>
<keyword evidence="6 7" id="KW-0472">Membrane</keyword>
<dbReference type="EMBL" id="BMKX01000002">
    <property type="protein sequence ID" value="GGJ55394.1"/>
    <property type="molecule type" value="Genomic_DNA"/>
</dbReference>
<comment type="caution">
    <text evidence="9">The sequence shown here is derived from an EMBL/GenBank/DDBJ whole genome shotgun (WGS) entry which is preliminary data.</text>
</comment>
<feature type="transmembrane region" description="Helical" evidence="7">
    <location>
        <begin position="15"/>
        <end position="35"/>
    </location>
</feature>
<keyword evidence="2 7" id="KW-0813">Transport</keyword>
<comment type="similarity">
    <text evidence="7">Belongs to the binding-protein-dependent transport system permease family.</text>
</comment>
<evidence type="ECO:0000256" key="7">
    <source>
        <dbReference type="RuleBase" id="RU363032"/>
    </source>
</evidence>
<evidence type="ECO:0000256" key="1">
    <source>
        <dbReference type="ARBA" id="ARBA00004651"/>
    </source>
</evidence>
<feature type="transmembrane region" description="Helical" evidence="7">
    <location>
        <begin position="298"/>
        <end position="317"/>
    </location>
</feature>
<feature type="transmembrane region" description="Helical" evidence="7">
    <location>
        <begin position="159"/>
        <end position="179"/>
    </location>
</feature>
<dbReference type="SUPFAM" id="SSF161098">
    <property type="entry name" value="MetI-like"/>
    <property type="match status" value="1"/>
</dbReference>
<feature type="transmembrane region" description="Helical" evidence="7">
    <location>
        <begin position="47"/>
        <end position="64"/>
    </location>
</feature>
<feature type="domain" description="ABC transmembrane type-1" evidence="8">
    <location>
        <begin position="155"/>
        <end position="368"/>
    </location>
</feature>
<feature type="transmembrane region" description="Helical" evidence="7">
    <location>
        <begin position="99"/>
        <end position="121"/>
    </location>
</feature>
<comment type="subcellular location">
    <subcellularLocation>
        <location evidence="1 7">Cell membrane</location>
        <topology evidence="1 7">Multi-pass membrane protein</topology>
    </subcellularLocation>
</comment>
<evidence type="ECO:0000256" key="3">
    <source>
        <dbReference type="ARBA" id="ARBA00022475"/>
    </source>
</evidence>
<feature type="transmembrane region" description="Helical" evidence="7">
    <location>
        <begin position="70"/>
        <end position="87"/>
    </location>
</feature>
<organism evidence="9 10">
    <name type="scientific">Glutamicibacter ardleyensis</name>
    <dbReference type="NCBI Taxonomy" id="225894"/>
    <lineage>
        <taxon>Bacteria</taxon>
        <taxon>Bacillati</taxon>
        <taxon>Actinomycetota</taxon>
        <taxon>Actinomycetes</taxon>
        <taxon>Micrococcales</taxon>
        <taxon>Micrococcaceae</taxon>
        <taxon>Glutamicibacter</taxon>
    </lineage>
</organism>
<reference evidence="10" key="1">
    <citation type="journal article" date="2019" name="Int. J. Syst. Evol. Microbiol.">
        <title>The Global Catalogue of Microorganisms (GCM) 10K type strain sequencing project: providing services to taxonomists for standard genome sequencing and annotation.</title>
        <authorList>
            <consortium name="The Broad Institute Genomics Platform"/>
            <consortium name="The Broad Institute Genome Sequencing Center for Infectious Disease"/>
            <person name="Wu L."/>
            <person name="Ma J."/>
        </authorList>
    </citation>
    <scope>NUCLEOTIDE SEQUENCE [LARGE SCALE GENOMIC DNA]</scope>
    <source>
        <strain evidence="10">CGMCC 1.3685</strain>
    </source>
</reference>
<feature type="transmembrane region" description="Helical" evidence="7">
    <location>
        <begin position="191"/>
        <end position="212"/>
    </location>
</feature>
<feature type="transmembrane region" description="Helical" evidence="7">
    <location>
        <begin position="349"/>
        <end position="369"/>
    </location>
</feature>
<dbReference type="PANTHER" id="PTHR30193">
    <property type="entry name" value="ABC TRANSPORTER PERMEASE PROTEIN"/>
    <property type="match status" value="1"/>
</dbReference>
<dbReference type="InterPro" id="IPR051393">
    <property type="entry name" value="ABC_transporter_permease"/>
</dbReference>
<keyword evidence="4 7" id="KW-0812">Transmembrane</keyword>
<evidence type="ECO:0000256" key="5">
    <source>
        <dbReference type="ARBA" id="ARBA00022989"/>
    </source>
</evidence>
<evidence type="ECO:0000313" key="9">
    <source>
        <dbReference type="EMBL" id="GGJ55394.1"/>
    </source>
</evidence>
<dbReference type="Pfam" id="PF00528">
    <property type="entry name" value="BPD_transp_1"/>
    <property type="match status" value="1"/>
</dbReference>
<accession>A0ABQ2DG11</accession>
<keyword evidence="5 7" id="KW-1133">Transmembrane helix</keyword>
<dbReference type="Gene3D" id="1.10.3720.10">
    <property type="entry name" value="MetI-like"/>
    <property type="match status" value="1"/>
</dbReference>
<dbReference type="RefSeq" id="WP_096256704.1">
    <property type="nucleotide sequence ID" value="NZ_BMKX01000002.1"/>
</dbReference>
<dbReference type="CDD" id="cd06261">
    <property type="entry name" value="TM_PBP2"/>
    <property type="match status" value="1"/>
</dbReference>
<protein>
    <recommendedName>
        <fullName evidence="8">ABC transmembrane type-1 domain-containing protein</fullName>
    </recommendedName>
</protein>
<evidence type="ECO:0000256" key="6">
    <source>
        <dbReference type="ARBA" id="ARBA00023136"/>
    </source>
</evidence>
<gene>
    <name evidence="9" type="ORF">GCM10007173_12670</name>
</gene>
<dbReference type="GeneID" id="303303647"/>
<dbReference type="InterPro" id="IPR000515">
    <property type="entry name" value="MetI-like"/>
</dbReference>